<feature type="compositionally biased region" description="Polar residues" evidence="1">
    <location>
        <begin position="1"/>
        <end position="17"/>
    </location>
</feature>
<organism evidence="2 3">
    <name type="scientific">Hymenobacter jeollabukensis</name>
    <dbReference type="NCBI Taxonomy" id="2025313"/>
    <lineage>
        <taxon>Bacteria</taxon>
        <taxon>Pseudomonadati</taxon>
        <taxon>Bacteroidota</taxon>
        <taxon>Cytophagia</taxon>
        <taxon>Cytophagales</taxon>
        <taxon>Hymenobacteraceae</taxon>
        <taxon>Hymenobacter</taxon>
    </lineage>
</organism>
<evidence type="ECO:0000313" key="2">
    <source>
        <dbReference type="EMBL" id="TLM92441.1"/>
    </source>
</evidence>
<evidence type="ECO:0000313" key="3">
    <source>
        <dbReference type="Proteomes" id="UP000305517"/>
    </source>
</evidence>
<protein>
    <submittedName>
        <fullName evidence="2">Uncharacterized protein</fullName>
    </submittedName>
</protein>
<sequence>MANSQKNSANQTTNGSSGDPLFNLKHAQAESELQQQTGGLGPLTNEYISTDEDAELDEGPRDSQGLRRGESPDVIGSTAGRH</sequence>
<name>A0A5R8WR43_9BACT</name>
<gene>
    <name evidence="2" type="ORF">FDY95_13510</name>
</gene>
<comment type="caution">
    <text evidence="2">The sequence shown here is derived from an EMBL/GenBank/DDBJ whole genome shotgun (WGS) entry which is preliminary data.</text>
</comment>
<dbReference type="AlphaFoldDB" id="A0A5R8WR43"/>
<dbReference type="OrthoDB" id="885184at2"/>
<evidence type="ECO:0000256" key="1">
    <source>
        <dbReference type="SAM" id="MobiDB-lite"/>
    </source>
</evidence>
<feature type="region of interest" description="Disordered" evidence="1">
    <location>
        <begin position="1"/>
        <end position="82"/>
    </location>
</feature>
<keyword evidence="3" id="KW-1185">Reference proteome</keyword>
<accession>A0A5R8WR43</accession>
<reference evidence="2 3" key="1">
    <citation type="submission" date="2019-05" db="EMBL/GenBank/DDBJ databases">
        <title>Hymenobacter edaphi sp. nov., isolated from abandoned arsenic-contaminated farmland soil.</title>
        <authorList>
            <person name="Nie L."/>
        </authorList>
    </citation>
    <scope>NUCLEOTIDE SEQUENCE [LARGE SCALE GENOMIC DNA]</scope>
    <source>
        <strain evidence="2 3">1-3-3-8</strain>
    </source>
</reference>
<dbReference type="RefSeq" id="WP_138078309.1">
    <property type="nucleotide sequence ID" value="NZ_VAJM01000005.1"/>
</dbReference>
<proteinExistence type="predicted"/>
<dbReference type="EMBL" id="VAJM01000005">
    <property type="protein sequence ID" value="TLM92441.1"/>
    <property type="molecule type" value="Genomic_DNA"/>
</dbReference>
<feature type="compositionally biased region" description="Basic and acidic residues" evidence="1">
    <location>
        <begin position="58"/>
        <end position="71"/>
    </location>
</feature>
<dbReference type="Proteomes" id="UP000305517">
    <property type="component" value="Unassembled WGS sequence"/>
</dbReference>